<evidence type="ECO:0008006" key="3">
    <source>
        <dbReference type="Google" id="ProtNLM"/>
    </source>
</evidence>
<proteinExistence type="predicted"/>
<dbReference type="EMBL" id="QNRQ01000005">
    <property type="protein sequence ID" value="RBP39298.1"/>
    <property type="molecule type" value="Genomic_DNA"/>
</dbReference>
<evidence type="ECO:0000313" key="1">
    <source>
        <dbReference type="EMBL" id="RBP39298.1"/>
    </source>
</evidence>
<dbReference type="RefSeq" id="WP_170139886.1">
    <property type="nucleotide sequence ID" value="NZ_JACCEU010000003.1"/>
</dbReference>
<dbReference type="InterPro" id="IPR009731">
    <property type="entry name" value="P-like"/>
</dbReference>
<protein>
    <recommendedName>
        <fullName evidence="3">Phage replication protein P</fullName>
    </recommendedName>
</protein>
<evidence type="ECO:0000313" key="2">
    <source>
        <dbReference type="Proteomes" id="UP000253628"/>
    </source>
</evidence>
<comment type="caution">
    <text evidence="1">The sequence shown here is derived from an EMBL/GenBank/DDBJ whole genome shotgun (WGS) entry which is preliminary data.</text>
</comment>
<keyword evidence="2" id="KW-1185">Reference proteome</keyword>
<reference evidence="1 2" key="1">
    <citation type="submission" date="2018-06" db="EMBL/GenBank/DDBJ databases">
        <title>Genomic Encyclopedia of Type Strains, Phase IV (KMG-IV): sequencing the most valuable type-strain genomes for metagenomic binning, comparative biology and taxonomic classification.</title>
        <authorList>
            <person name="Goeker M."/>
        </authorList>
    </citation>
    <scope>NUCLEOTIDE SEQUENCE [LARGE SCALE GENOMIC DNA]</scope>
    <source>
        <strain evidence="1 2">DSM 25520</strain>
    </source>
</reference>
<dbReference type="AlphaFoldDB" id="A0A366HBI6"/>
<organism evidence="1 2">
    <name type="scientific">Eoetvoesiella caeni</name>
    <dbReference type="NCBI Taxonomy" id="645616"/>
    <lineage>
        <taxon>Bacteria</taxon>
        <taxon>Pseudomonadati</taxon>
        <taxon>Pseudomonadota</taxon>
        <taxon>Betaproteobacteria</taxon>
        <taxon>Burkholderiales</taxon>
        <taxon>Alcaligenaceae</taxon>
        <taxon>Eoetvoesiella</taxon>
    </lineage>
</organism>
<dbReference type="Proteomes" id="UP000253628">
    <property type="component" value="Unassembled WGS sequence"/>
</dbReference>
<accession>A0A366HBI6</accession>
<gene>
    <name evidence="1" type="ORF">DFR37_10590</name>
</gene>
<dbReference type="Pfam" id="PF06992">
    <property type="entry name" value="Phage_lambda_P"/>
    <property type="match status" value="1"/>
</dbReference>
<name>A0A366HBI6_9BURK</name>
<dbReference type="GO" id="GO:0006270">
    <property type="term" value="P:DNA replication initiation"/>
    <property type="evidence" value="ECO:0007669"/>
    <property type="project" value="InterPro"/>
</dbReference>
<sequence length="242" mass="26880">MDAITAPLSTCNQSVWMQQNQALGMSLMDHLFNRLDGAYPRKWRADFQNEIAIANWKETWAEAFDEEDVTPTEIKTGLSNCRRMFDWPPSLTEFLRACRPGMDPEIAFHEAVQGLICRRRGERGAWSHPAIYHASVDVGQHDVLNCTYGAVKVRWEKCLLAQLAKGAWAEIPEATIALPAPAKTEQSNAEAKAAMNRMGAGNILNKSGREHKRWAHKILDNPKGRSPTVIAMAKAALEGAAA</sequence>